<dbReference type="InterPro" id="IPR050660">
    <property type="entry name" value="NEK_Ser/Thr_kinase"/>
</dbReference>
<dbReference type="EMBL" id="RHLD01000028">
    <property type="protein sequence ID" value="TPP40980.1"/>
    <property type="molecule type" value="Genomic_DNA"/>
</dbReference>
<evidence type="ECO:0000313" key="8">
    <source>
        <dbReference type="EMBL" id="TPP40980.1"/>
    </source>
</evidence>
<evidence type="ECO:0000256" key="2">
    <source>
        <dbReference type="ARBA" id="ARBA00022741"/>
    </source>
</evidence>
<keyword evidence="2" id="KW-0547">Nucleotide-binding</keyword>
<dbReference type="VEuPathDB" id="TriTrypDB:LdCL_160014000"/>
<keyword evidence="3 8" id="KW-0418">Kinase</keyword>
<dbReference type="Gene3D" id="1.10.510.10">
    <property type="entry name" value="Transferase(Phosphotransferase) domain 1"/>
    <property type="match status" value="1"/>
</dbReference>
<dbReference type="CDD" id="cd00180">
    <property type="entry name" value="PKc"/>
    <property type="match status" value="1"/>
</dbReference>
<accession>A0A504X4H0</accession>
<organism evidence="8 9">
    <name type="scientific">Leishmania donovani</name>
    <dbReference type="NCBI Taxonomy" id="5661"/>
    <lineage>
        <taxon>Eukaryota</taxon>
        <taxon>Discoba</taxon>
        <taxon>Euglenozoa</taxon>
        <taxon>Kinetoplastea</taxon>
        <taxon>Metakinetoplastina</taxon>
        <taxon>Trypanosomatida</taxon>
        <taxon>Trypanosomatidae</taxon>
        <taxon>Leishmaniinae</taxon>
        <taxon>Leishmania</taxon>
    </lineage>
</organism>
<evidence type="ECO:0000256" key="1">
    <source>
        <dbReference type="ARBA" id="ARBA00022679"/>
    </source>
</evidence>
<feature type="region of interest" description="Disordered" evidence="5">
    <location>
        <begin position="157"/>
        <end position="180"/>
    </location>
</feature>
<dbReference type="VEuPathDB" id="TriTrypDB:LDHU3_16.1040"/>
<dbReference type="FunFam" id="1.10.510.10:FF:002921">
    <property type="match status" value="1"/>
</dbReference>
<evidence type="ECO:0000313" key="9">
    <source>
        <dbReference type="Proteomes" id="UP000318821"/>
    </source>
</evidence>
<feature type="region of interest" description="Disordered" evidence="5">
    <location>
        <begin position="1"/>
        <end position="33"/>
    </location>
</feature>
<dbReference type="Pfam" id="PF00069">
    <property type="entry name" value="Pkinase"/>
    <property type="match status" value="1"/>
</dbReference>
<reference evidence="7" key="3">
    <citation type="submission" date="2020-06" db="EMBL/GenBank/DDBJ databases">
        <authorList>
            <person name="Camacho E."/>
            <person name="Gonzalez-de la Fuente S."/>
            <person name="Rastrojo A."/>
            <person name="Peiro-Pastor R."/>
            <person name="Solana JC."/>
            <person name="Tabera L."/>
            <person name="Gamarro F."/>
            <person name="Carrasco-Ramiro F."/>
            <person name="Requena JM."/>
            <person name="Aguado B."/>
        </authorList>
    </citation>
    <scope>NUCLEOTIDE SEQUENCE</scope>
</reference>
<reference evidence="8" key="1">
    <citation type="submission" date="2019-02" db="EMBL/GenBank/DDBJ databases">
        <title>FDA dAtabase for Regulatory Grade micrObial Sequences (FDA-ARGOS): Supporting development and validation of Infectious Disease Dx tests.</title>
        <authorList>
            <person name="Duncan R."/>
            <person name="Fisher C."/>
            <person name="Tallon L.J."/>
            <person name="Sadzewicz L."/>
            <person name="Sengamalay N."/>
            <person name="Ott S."/>
            <person name="Godinez A."/>
            <person name="Nagaraj S."/>
            <person name="Nadendla S."/>
            <person name="Sichtig H."/>
        </authorList>
    </citation>
    <scope>NUCLEOTIDE SEQUENCE</scope>
    <source>
        <strain evidence="8">FDAARGOS_360</strain>
    </source>
</reference>
<sequence>MSSSAGDYGESYQRSDERNELAPSGEKSENAAYGWPSEMLNACTDFSAPQSSYQLNAQTPPPFAPFAPSPLSRPASQSAPTQQRSEGTPLQAETARKHGSSLRAHTSTFHSTLSSAAPSLGSGELSSSPFPHRHSDTYERPLPPEALGARQLVDYIFTPHSPGRPHSSLSPPSVVPRPSPREIGWPMPLLAEPVNPSSGRRLVFFGKGQQPQFVLGEKKNRFIAVTFKPILSVAAAAVVSAAPELGDTSTTTGYASYGTVLGYSDDNTKIVWHDRSERFASYVSLSSIQSIHRASAMQCRHCGFVLLKQELREHMNTHKKGSGVEYGVFTDDESLGMLCGDSGLMQNLASPRRLGEGAQGVVDLMEVVQPTMEEVAQAGPSSAAYRFVSEHLSHESRLQKVVLKSMHFSSEAKALDEYQKSVRFMTVMQHPHLVEYLAVQLKPDRRTVCICMPYYQEGDVGAMIRSFRGDHFDESFVCSVALQLSLALAFLHERNPPIVHGDLKVENAMFYNNKQQIVLTDLDASREVLGGYQEAVQSSLGTTAYMAPETLKVERLMPSSDMWSLGVFLYVLTVLPDFPMILNPNTQNLDLLNADCWATEEDLRAMESYSSALNDGHSNAPSVNAGSGNCGITLGECVRANITRKGYSRDLAQLVVDLLSYNPLKRPTAEVVGCRLTEIMTDYLLEF</sequence>
<dbReference type="SMART" id="SM00220">
    <property type="entry name" value="S_TKc"/>
    <property type="match status" value="1"/>
</dbReference>
<dbReference type="PANTHER" id="PTHR43671">
    <property type="entry name" value="SERINE/THREONINE-PROTEIN KINASE NEK"/>
    <property type="match status" value="1"/>
</dbReference>
<dbReference type="PROSITE" id="PS50011">
    <property type="entry name" value="PROTEIN_KINASE_DOM"/>
    <property type="match status" value="1"/>
</dbReference>
<dbReference type="AlphaFoldDB" id="A0A504X4H0"/>
<protein>
    <submittedName>
        <fullName evidence="8">Protein kinase domain family protein</fullName>
    </submittedName>
    <submittedName>
        <fullName evidence="7">Protein_kinase_putative/GeneDB:LmjF.16.0870</fullName>
    </submittedName>
</protein>
<proteinExistence type="predicted"/>
<name>A0A504X4H0_LEIDO</name>
<feature type="region of interest" description="Disordered" evidence="5">
    <location>
        <begin position="51"/>
        <end position="143"/>
    </location>
</feature>
<keyword evidence="4" id="KW-0067">ATP-binding</keyword>
<evidence type="ECO:0000256" key="3">
    <source>
        <dbReference type="ARBA" id="ARBA00022777"/>
    </source>
</evidence>
<keyword evidence="1" id="KW-0808">Transferase</keyword>
<dbReference type="InterPro" id="IPR011009">
    <property type="entry name" value="Kinase-like_dom_sf"/>
</dbReference>
<dbReference type="SUPFAM" id="SSF56112">
    <property type="entry name" value="Protein kinase-like (PK-like)"/>
    <property type="match status" value="1"/>
</dbReference>
<evidence type="ECO:0000256" key="5">
    <source>
        <dbReference type="SAM" id="MobiDB-lite"/>
    </source>
</evidence>
<dbReference type="Proteomes" id="UP000318821">
    <property type="component" value="Unassembled WGS sequence"/>
</dbReference>
<reference evidence="9" key="2">
    <citation type="submission" date="2019-02" db="EMBL/GenBank/DDBJ databases">
        <title>FDA dAtabase for Regulatory Grade micrObial Sequences (FDA-ARGOS): Supporting development and validation of Infectious Disease Dx tests.</title>
        <authorList>
            <person name="Duncan R."/>
            <person name="Fisher C."/>
            <person name="Tallon L."/>
            <person name="Sadzewicz L."/>
            <person name="Sengamalay N."/>
            <person name="Ott S."/>
            <person name="Godinez A."/>
            <person name="Nagaraj S."/>
            <person name="Vavikolanu K."/>
            <person name="Vyas G."/>
            <person name="Nadendla S."/>
            <person name="Aluvathingal J."/>
            <person name="Sichtig H."/>
        </authorList>
    </citation>
    <scope>NUCLEOTIDE SEQUENCE [LARGE SCALE GENOMIC DNA]</scope>
    <source>
        <strain evidence="9">FDAARGOS_360</strain>
    </source>
</reference>
<dbReference type="PANTHER" id="PTHR43671:SF103">
    <property type="entry name" value="KINASE, PUTATIVE-RELATED"/>
    <property type="match status" value="1"/>
</dbReference>
<feature type="compositionally biased region" description="Pro residues" evidence="5">
    <location>
        <begin position="59"/>
        <end position="68"/>
    </location>
</feature>
<dbReference type="GO" id="GO:0004674">
    <property type="term" value="F:protein serine/threonine kinase activity"/>
    <property type="evidence" value="ECO:0007669"/>
    <property type="project" value="TreeGrafter"/>
</dbReference>
<dbReference type="GO" id="GO:0005524">
    <property type="term" value="F:ATP binding"/>
    <property type="evidence" value="ECO:0007669"/>
    <property type="project" value="UniProtKB-KW"/>
</dbReference>
<dbReference type="VEuPathDB" id="TriTrypDB:LdBPK_160870.1"/>
<evidence type="ECO:0000313" key="7">
    <source>
        <dbReference type="EMBL" id="CAC5428949.1"/>
    </source>
</evidence>
<feature type="compositionally biased region" description="Low complexity" evidence="5">
    <location>
        <begin position="111"/>
        <end position="129"/>
    </location>
</feature>
<dbReference type="Proteomes" id="UP000601710">
    <property type="component" value="Chromosome 16"/>
</dbReference>
<dbReference type="InterPro" id="IPR000719">
    <property type="entry name" value="Prot_kinase_dom"/>
</dbReference>
<evidence type="ECO:0000259" key="6">
    <source>
        <dbReference type="PROSITE" id="PS50011"/>
    </source>
</evidence>
<gene>
    <name evidence="8" type="ORF">CGC20_36655</name>
    <name evidence="7" type="ORF">LDHU3_16.1040</name>
</gene>
<feature type="domain" description="Protein kinase" evidence="6">
    <location>
        <begin position="348"/>
        <end position="684"/>
    </location>
</feature>
<evidence type="ECO:0000256" key="4">
    <source>
        <dbReference type="ARBA" id="ARBA00022840"/>
    </source>
</evidence>
<feature type="compositionally biased region" description="Polar residues" evidence="5">
    <location>
        <begin position="77"/>
        <end position="88"/>
    </location>
</feature>
<dbReference type="EMBL" id="LR812636">
    <property type="protein sequence ID" value="CAC5428949.1"/>
    <property type="molecule type" value="Genomic_DNA"/>
</dbReference>